<protein>
    <submittedName>
        <fullName evidence="7">LemA family protein</fullName>
    </submittedName>
</protein>
<gene>
    <name evidence="7" type="ORF">ENK44_17255</name>
</gene>
<comment type="subcellular location">
    <subcellularLocation>
        <location evidence="1">Membrane</location>
        <topology evidence="1">Single-pass membrane protein</topology>
    </subcellularLocation>
</comment>
<reference evidence="7" key="1">
    <citation type="journal article" date="2020" name="mSystems">
        <title>Genome- and Community-Level Interaction Insights into Carbon Utilization and Element Cycling Functions of Hydrothermarchaeota in Hydrothermal Sediment.</title>
        <authorList>
            <person name="Zhou Z."/>
            <person name="Liu Y."/>
            <person name="Xu W."/>
            <person name="Pan J."/>
            <person name="Luo Z.H."/>
            <person name="Li M."/>
        </authorList>
    </citation>
    <scope>NUCLEOTIDE SEQUENCE [LARGE SCALE GENOMIC DNA]</scope>
    <source>
        <strain evidence="7">HyVt-577</strain>
    </source>
</reference>
<accession>A0A7V4U3W1</accession>
<dbReference type="InterPro" id="IPR023353">
    <property type="entry name" value="LemA-like_dom_sf"/>
</dbReference>
<dbReference type="Pfam" id="PF04011">
    <property type="entry name" value="LemA"/>
    <property type="match status" value="1"/>
</dbReference>
<evidence type="ECO:0000256" key="1">
    <source>
        <dbReference type="ARBA" id="ARBA00004167"/>
    </source>
</evidence>
<evidence type="ECO:0000256" key="2">
    <source>
        <dbReference type="ARBA" id="ARBA00008854"/>
    </source>
</evidence>
<comment type="caution">
    <text evidence="7">The sequence shown here is derived from an EMBL/GenBank/DDBJ whole genome shotgun (WGS) entry which is preliminary data.</text>
</comment>
<dbReference type="GO" id="GO:0016020">
    <property type="term" value="C:membrane"/>
    <property type="evidence" value="ECO:0007669"/>
    <property type="project" value="UniProtKB-SubCell"/>
</dbReference>
<evidence type="ECO:0000256" key="3">
    <source>
        <dbReference type="ARBA" id="ARBA00022692"/>
    </source>
</evidence>
<keyword evidence="4 6" id="KW-1133">Transmembrane helix</keyword>
<keyword evidence="3 6" id="KW-0812">Transmembrane</keyword>
<proteinExistence type="inferred from homology"/>
<evidence type="ECO:0000256" key="6">
    <source>
        <dbReference type="SAM" id="Phobius"/>
    </source>
</evidence>
<dbReference type="EMBL" id="DRQG01000161">
    <property type="protein sequence ID" value="HGY57458.1"/>
    <property type="molecule type" value="Genomic_DNA"/>
</dbReference>
<organism evidence="7">
    <name type="scientific">Caldithrix abyssi</name>
    <dbReference type="NCBI Taxonomy" id="187145"/>
    <lineage>
        <taxon>Bacteria</taxon>
        <taxon>Pseudomonadati</taxon>
        <taxon>Calditrichota</taxon>
        <taxon>Calditrichia</taxon>
        <taxon>Calditrichales</taxon>
        <taxon>Calditrichaceae</taxon>
        <taxon>Caldithrix</taxon>
    </lineage>
</organism>
<evidence type="ECO:0000256" key="5">
    <source>
        <dbReference type="ARBA" id="ARBA00023136"/>
    </source>
</evidence>
<name>A0A7V4U3W1_CALAY</name>
<comment type="similarity">
    <text evidence="2">Belongs to the LemA family.</text>
</comment>
<dbReference type="PANTHER" id="PTHR34478:SF2">
    <property type="entry name" value="MEMBRANE PROTEIN"/>
    <property type="match status" value="1"/>
</dbReference>
<evidence type="ECO:0000313" key="7">
    <source>
        <dbReference type="EMBL" id="HGY57458.1"/>
    </source>
</evidence>
<sequence length="198" mass="22565">MKKSYIVGGIIVLLLVIVFVTFKNAYNNFVTMEEEVNQRWAQVENVYQRRADLIPNLVEVVKGYAKHEKETLQGVVEARSKVGGQINVGPEILNNPQAFAKFQQAQSALSSALQRLMVVVERYPDLKADKRFGDLQTQLEGTENRIAVERKRFNEAVQKYNTSIRRFPSNIIAAMFGFEKKMYFQAEAGAEKAPKVKF</sequence>
<dbReference type="InterPro" id="IPR007156">
    <property type="entry name" value="MamQ_LemA"/>
</dbReference>
<dbReference type="Proteomes" id="UP000885779">
    <property type="component" value="Unassembled WGS sequence"/>
</dbReference>
<dbReference type="AlphaFoldDB" id="A0A7V4U3W1"/>
<evidence type="ECO:0000256" key="4">
    <source>
        <dbReference type="ARBA" id="ARBA00022989"/>
    </source>
</evidence>
<dbReference type="Gene3D" id="1.20.1440.20">
    <property type="entry name" value="LemA-like domain"/>
    <property type="match status" value="1"/>
</dbReference>
<keyword evidence="5 6" id="KW-0472">Membrane</keyword>
<dbReference type="SUPFAM" id="SSF140478">
    <property type="entry name" value="LemA-like"/>
    <property type="match status" value="1"/>
</dbReference>
<feature type="transmembrane region" description="Helical" evidence="6">
    <location>
        <begin position="6"/>
        <end position="22"/>
    </location>
</feature>
<dbReference type="PANTHER" id="PTHR34478">
    <property type="entry name" value="PROTEIN LEMA"/>
    <property type="match status" value="1"/>
</dbReference>